<keyword evidence="2" id="KW-1185">Reference proteome</keyword>
<sequence length="81" mass="9704">MYCALLKYISKRFNKRLFKNYMYHFTIFLLHMMPSSEKTQLAQSPVLTLLHYIVIDIIIIKLDANYSSHELYKVPVYKQAN</sequence>
<organism evidence="1 2">
    <name type="scientific">Babesia microti (strain RI)</name>
    <dbReference type="NCBI Taxonomy" id="1133968"/>
    <lineage>
        <taxon>Eukaryota</taxon>
        <taxon>Sar</taxon>
        <taxon>Alveolata</taxon>
        <taxon>Apicomplexa</taxon>
        <taxon>Aconoidasida</taxon>
        <taxon>Piroplasmida</taxon>
        <taxon>Babesiidae</taxon>
        <taxon>Babesia</taxon>
    </lineage>
</organism>
<reference evidence="1 2" key="2">
    <citation type="journal article" date="2013" name="PLoS ONE">
        <title>Whole genome mapping and re-organization of the nuclear and mitochondrial genomes of Babesia microti isolates.</title>
        <authorList>
            <person name="Cornillot E."/>
            <person name="Dassouli A."/>
            <person name="Garg A."/>
            <person name="Pachikara N."/>
            <person name="Randazzo S."/>
            <person name="Depoix D."/>
            <person name="Carcy B."/>
            <person name="Delbecq S."/>
            <person name="Frutos R."/>
            <person name="Silva J.C."/>
            <person name="Sutton R."/>
            <person name="Krause P.J."/>
            <person name="Mamoun C.B."/>
        </authorList>
    </citation>
    <scope>NUCLEOTIDE SEQUENCE [LARGE SCALE GENOMIC DNA]</scope>
    <source>
        <strain evidence="1 2">RI</strain>
    </source>
</reference>
<reference evidence="1 2" key="1">
    <citation type="journal article" date="2012" name="Nucleic Acids Res.">
        <title>Sequencing of the smallest Apicomplexan genome from the human pathogen Babesia microti.</title>
        <authorList>
            <person name="Cornillot E."/>
            <person name="Hadj-Kaddour K."/>
            <person name="Dassouli A."/>
            <person name="Noel B."/>
            <person name="Ranwez V."/>
            <person name="Vacherie B."/>
            <person name="Augagneur Y."/>
            <person name="Bres V."/>
            <person name="Duclos A."/>
            <person name="Randazzo S."/>
            <person name="Carcy B."/>
            <person name="Debierre-Grockiego F."/>
            <person name="Delbecq S."/>
            <person name="Moubri-Menage K."/>
            <person name="Shams-Eldin H."/>
            <person name="Usmani-Brown S."/>
            <person name="Bringaud F."/>
            <person name="Wincker P."/>
            <person name="Vivares C.P."/>
            <person name="Schwarz R.T."/>
            <person name="Schetters T.P."/>
            <person name="Krause P.J."/>
            <person name="Gorenflot A."/>
            <person name="Berry V."/>
            <person name="Barbe V."/>
            <person name="Ben Mamoun C."/>
        </authorList>
    </citation>
    <scope>NUCLEOTIDE SEQUENCE [LARGE SCALE GENOMIC DNA]</scope>
    <source>
        <strain evidence="1 2">RI</strain>
    </source>
</reference>
<dbReference type="Proteomes" id="UP000002899">
    <property type="component" value="Chromosome III"/>
</dbReference>
<dbReference type="KEGG" id="bmic:BMR1_03g02832"/>
<dbReference type="GeneID" id="33043714"/>
<dbReference type="RefSeq" id="XP_021338659.1">
    <property type="nucleotide sequence ID" value="XM_021482105.1"/>
</dbReference>
<dbReference type="EMBL" id="LN871598">
    <property type="protein sequence ID" value="SJK86508.1"/>
    <property type="molecule type" value="Genomic_DNA"/>
</dbReference>
<proteinExistence type="predicted"/>
<evidence type="ECO:0000313" key="1">
    <source>
        <dbReference type="EMBL" id="SJK86508.1"/>
    </source>
</evidence>
<reference evidence="1 2" key="3">
    <citation type="journal article" date="2016" name="Sci. Rep.">
        <title>Genome-wide diversity and gene expression profiling of Babesia microti isolates identify polymorphic genes that mediate host-pathogen interactions.</title>
        <authorList>
            <person name="Silva J.C."/>
            <person name="Cornillot E."/>
            <person name="McCracken C."/>
            <person name="Usmani-Brown S."/>
            <person name="Dwivedi A."/>
            <person name="Ifeonu O.O."/>
            <person name="Crabtree J."/>
            <person name="Gotia H.T."/>
            <person name="Virji A.Z."/>
            <person name="Reynes C."/>
            <person name="Colinge J."/>
            <person name="Kumar V."/>
            <person name="Lawres L."/>
            <person name="Pazzi J.E."/>
            <person name="Pablo J.V."/>
            <person name="Hung C."/>
            <person name="Brancato J."/>
            <person name="Kumari P."/>
            <person name="Orvis J."/>
            <person name="Tretina K."/>
            <person name="Chibucos M."/>
            <person name="Ott S."/>
            <person name="Sadzewicz L."/>
            <person name="Sengamalay N."/>
            <person name="Shetty A.C."/>
            <person name="Su Q."/>
            <person name="Tallon L."/>
            <person name="Fraser C.M."/>
            <person name="Frutos R."/>
            <person name="Molina D.M."/>
            <person name="Krause P.J."/>
            <person name="Ben Mamoun C."/>
        </authorList>
    </citation>
    <scope>NUCLEOTIDE SEQUENCE [LARGE SCALE GENOMIC DNA]</scope>
    <source>
        <strain evidence="1 2">RI</strain>
    </source>
</reference>
<gene>
    <name evidence="1" type="ORF">BMR1_03g02832</name>
</gene>
<accession>A0A1R4ABY5</accession>
<protein>
    <submittedName>
        <fullName evidence="1">Uncharacterized protein</fullName>
    </submittedName>
</protein>
<dbReference type="VEuPathDB" id="PiroplasmaDB:BMR1_03g02832"/>
<name>A0A1R4ABY5_BABMR</name>
<evidence type="ECO:0000313" key="2">
    <source>
        <dbReference type="Proteomes" id="UP000002899"/>
    </source>
</evidence>
<dbReference type="AlphaFoldDB" id="A0A1R4ABY5"/>